<feature type="transmembrane region" description="Helical" evidence="1">
    <location>
        <begin position="122"/>
        <end position="144"/>
    </location>
</feature>
<dbReference type="Proteomes" id="UP001218218">
    <property type="component" value="Unassembled WGS sequence"/>
</dbReference>
<feature type="transmembrane region" description="Helical" evidence="1">
    <location>
        <begin position="12"/>
        <end position="35"/>
    </location>
</feature>
<protein>
    <submittedName>
        <fullName evidence="2">Uncharacterized protein</fullName>
    </submittedName>
</protein>
<feature type="transmembrane region" description="Helical" evidence="1">
    <location>
        <begin position="507"/>
        <end position="529"/>
    </location>
</feature>
<keyword evidence="1" id="KW-1133">Transmembrane helix</keyword>
<evidence type="ECO:0000313" key="2">
    <source>
        <dbReference type="EMBL" id="KAJ7347540.1"/>
    </source>
</evidence>
<feature type="transmembrane region" description="Helical" evidence="1">
    <location>
        <begin position="56"/>
        <end position="79"/>
    </location>
</feature>
<evidence type="ECO:0000256" key="1">
    <source>
        <dbReference type="SAM" id="Phobius"/>
    </source>
</evidence>
<reference evidence="2" key="1">
    <citation type="submission" date="2023-03" db="EMBL/GenBank/DDBJ databases">
        <title>Massive genome expansion in bonnet fungi (Mycena s.s.) driven by repeated elements and novel gene families across ecological guilds.</title>
        <authorList>
            <consortium name="Lawrence Berkeley National Laboratory"/>
            <person name="Harder C.B."/>
            <person name="Miyauchi S."/>
            <person name="Viragh M."/>
            <person name="Kuo A."/>
            <person name="Thoen E."/>
            <person name="Andreopoulos B."/>
            <person name="Lu D."/>
            <person name="Skrede I."/>
            <person name="Drula E."/>
            <person name="Henrissat B."/>
            <person name="Morin E."/>
            <person name="Kohler A."/>
            <person name="Barry K."/>
            <person name="LaButti K."/>
            <person name="Morin E."/>
            <person name="Salamov A."/>
            <person name="Lipzen A."/>
            <person name="Mereny Z."/>
            <person name="Hegedus B."/>
            <person name="Baldrian P."/>
            <person name="Stursova M."/>
            <person name="Weitz H."/>
            <person name="Taylor A."/>
            <person name="Grigoriev I.V."/>
            <person name="Nagy L.G."/>
            <person name="Martin F."/>
            <person name="Kauserud H."/>
        </authorList>
    </citation>
    <scope>NUCLEOTIDE SEQUENCE</scope>
    <source>
        <strain evidence="2">CBHHK002</strain>
    </source>
</reference>
<dbReference type="AlphaFoldDB" id="A0AAD7A1B6"/>
<keyword evidence="3" id="KW-1185">Reference proteome</keyword>
<accession>A0AAD7A1B6</accession>
<evidence type="ECO:0000313" key="3">
    <source>
        <dbReference type="Proteomes" id="UP001218218"/>
    </source>
</evidence>
<name>A0AAD7A1B6_9AGAR</name>
<gene>
    <name evidence="2" type="ORF">DFH08DRAFT_161845</name>
</gene>
<keyword evidence="1" id="KW-0812">Transmembrane</keyword>
<keyword evidence="1" id="KW-0472">Membrane</keyword>
<sequence>MRKFLSHLMGWPAIVIIGQVMLQLFAWVFFAAVEVRGSIALPPSSAEWARNHTHPVTLMSTVISTCLASCSSFLFSWGLRHSLALYMHRDGMSLATFVSSLRVSARSFVLDPRRVKWSATSIALVILTGLQTTGWSTLLTPLPITILTPLTGSEISLLSPALLQMQTSGQLDNCTYDGTSQPAFTVGQTESGYASVKNKMSFPASIMLMDQTFNISTAGVLPLSEHAINASSWFDGNNSIPAALDSTRLPEGLESSYTLMQQGLTAYVDCHFQEITANTTPSGTLSTDTVKDWSSGLQNVAKITYSEFTSDCVVPQPALNNMYAYTDSQQSNYVLAIACLGNTNYTLMFKSAGKYDFMNDMVCDIAPQITTVNVKYGGVGSAGIIGTDALDQAVAEPVGRPAGLSAITTILNMVFFSQAISTSIMGDELDSAIAESDGLNYQNETILAYTEQYLSAVAEYSGTVLRACLSATNMVFADGVPVNMTVPIDGLHSTQTVGWLHASATTFWVQIPGTLVALVTIFVVLAAVAKHHGEPIDESFDPSNAMHLLAASAAGGLHDVFHGTEEKNIRAVEDLNIVLSSLPGRGPALVRNTV</sequence>
<proteinExistence type="predicted"/>
<comment type="caution">
    <text evidence="2">The sequence shown here is derived from an EMBL/GenBank/DDBJ whole genome shotgun (WGS) entry which is preliminary data.</text>
</comment>
<dbReference type="EMBL" id="JARIHO010000019">
    <property type="protein sequence ID" value="KAJ7347540.1"/>
    <property type="molecule type" value="Genomic_DNA"/>
</dbReference>
<organism evidence="2 3">
    <name type="scientific">Mycena albidolilacea</name>
    <dbReference type="NCBI Taxonomy" id="1033008"/>
    <lineage>
        <taxon>Eukaryota</taxon>
        <taxon>Fungi</taxon>
        <taxon>Dikarya</taxon>
        <taxon>Basidiomycota</taxon>
        <taxon>Agaricomycotina</taxon>
        <taxon>Agaricomycetes</taxon>
        <taxon>Agaricomycetidae</taxon>
        <taxon>Agaricales</taxon>
        <taxon>Marasmiineae</taxon>
        <taxon>Mycenaceae</taxon>
        <taxon>Mycena</taxon>
    </lineage>
</organism>